<dbReference type="Pfam" id="PF02405">
    <property type="entry name" value="MlaE"/>
    <property type="match status" value="1"/>
</dbReference>
<keyword evidence="1" id="KW-0812">Transmembrane</keyword>
<feature type="transmembrane region" description="Helical" evidence="1">
    <location>
        <begin position="171"/>
        <end position="190"/>
    </location>
</feature>
<gene>
    <name evidence="2" type="ORF">MNBD_GAMMA09-1445</name>
</gene>
<dbReference type="GO" id="GO:0043190">
    <property type="term" value="C:ATP-binding cassette (ABC) transporter complex"/>
    <property type="evidence" value="ECO:0007669"/>
    <property type="project" value="InterPro"/>
</dbReference>
<dbReference type="NCBIfam" id="TIGR00056">
    <property type="entry name" value="MlaE family lipid ABC transporter permease subunit"/>
    <property type="match status" value="1"/>
</dbReference>
<feature type="transmembrane region" description="Helical" evidence="1">
    <location>
        <begin position="202"/>
        <end position="222"/>
    </location>
</feature>
<feature type="transmembrane region" description="Helical" evidence="1">
    <location>
        <begin position="95"/>
        <end position="114"/>
    </location>
</feature>
<dbReference type="InterPro" id="IPR030802">
    <property type="entry name" value="Permease_MalE"/>
</dbReference>
<keyword evidence="1" id="KW-1133">Transmembrane helix</keyword>
<dbReference type="EMBL" id="UOFI01000089">
    <property type="protein sequence ID" value="VAW66980.1"/>
    <property type="molecule type" value="Genomic_DNA"/>
</dbReference>
<feature type="transmembrane region" description="Helical" evidence="1">
    <location>
        <begin position="47"/>
        <end position="75"/>
    </location>
</feature>
<dbReference type="PANTHER" id="PTHR30188:SF3">
    <property type="entry name" value="ABC TRANSPORTER PERMEASE"/>
    <property type="match status" value="1"/>
</dbReference>
<dbReference type="AlphaFoldDB" id="A0A3B0XQM7"/>
<keyword evidence="1" id="KW-0472">Membrane</keyword>
<evidence type="ECO:0000256" key="1">
    <source>
        <dbReference type="SAM" id="Phobius"/>
    </source>
</evidence>
<name>A0A3B0XQM7_9ZZZZ</name>
<proteinExistence type="predicted"/>
<protein>
    <submittedName>
        <fullName evidence="2">ABC transport system permease protein</fullName>
    </submittedName>
</protein>
<organism evidence="2">
    <name type="scientific">hydrothermal vent metagenome</name>
    <dbReference type="NCBI Taxonomy" id="652676"/>
    <lineage>
        <taxon>unclassified sequences</taxon>
        <taxon>metagenomes</taxon>
        <taxon>ecological metagenomes</taxon>
    </lineage>
</organism>
<feature type="transmembrane region" description="Helical" evidence="1">
    <location>
        <begin position="19"/>
        <end position="35"/>
    </location>
</feature>
<evidence type="ECO:0000313" key="2">
    <source>
        <dbReference type="EMBL" id="VAW66980.1"/>
    </source>
</evidence>
<sequence length="263" mass="28213">MKQYIEKVGRVSINTIEEVGYAIVLLMESVYWILLGKFNNQPVKLPLIFMQAVQIGVTAIPIVVVLCFSVGMMLAMQGLETLKPYGAQTQVVNGIAISVCREFAALIVGIIVAGRSGSAIAARIGTMNESQELDALQVIGIDPVRYLAAPALLAMIISMPVLTLLGDLMGMLGGAVYTLYELGMPLDIYMSRSFEAINVFDLMQGLIKSIVFSILIVIVSVVNGFQVKGGAEGVGLATTRSVVMSISAIVVADMIFTFLLTRL</sequence>
<dbReference type="PANTHER" id="PTHR30188">
    <property type="entry name" value="ABC TRANSPORTER PERMEASE PROTEIN-RELATED"/>
    <property type="match status" value="1"/>
</dbReference>
<accession>A0A3B0XQM7</accession>
<dbReference type="GO" id="GO:0005548">
    <property type="term" value="F:phospholipid transporter activity"/>
    <property type="evidence" value="ECO:0007669"/>
    <property type="project" value="TreeGrafter"/>
</dbReference>
<feature type="transmembrane region" description="Helical" evidence="1">
    <location>
        <begin position="242"/>
        <end position="261"/>
    </location>
</feature>
<reference evidence="2" key="1">
    <citation type="submission" date="2018-06" db="EMBL/GenBank/DDBJ databases">
        <authorList>
            <person name="Zhirakovskaya E."/>
        </authorList>
    </citation>
    <scope>NUCLEOTIDE SEQUENCE</scope>
</reference>
<dbReference type="InterPro" id="IPR003453">
    <property type="entry name" value="ABC_MlaE_roteobac"/>
</dbReference>